<dbReference type="PANTHER" id="PTHR42973:SF34">
    <property type="entry name" value="FAD BINDING DOMAIN PROTEIN (AFU_ORTHOLOGUE AFUA_3G02770)"/>
    <property type="match status" value="1"/>
</dbReference>
<dbReference type="GO" id="GO:0016491">
    <property type="term" value="F:oxidoreductase activity"/>
    <property type="evidence" value="ECO:0007669"/>
    <property type="project" value="UniProtKB-KW"/>
</dbReference>
<dbReference type="GO" id="GO:0071949">
    <property type="term" value="F:FAD binding"/>
    <property type="evidence" value="ECO:0007669"/>
    <property type="project" value="InterPro"/>
</dbReference>
<keyword evidence="3" id="KW-0274">FAD</keyword>
<dbReference type="SUPFAM" id="SSF56176">
    <property type="entry name" value="FAD-binding/transporter-associated domain-like"/>
    <property type="match status" value="1"/>
</dbReference>
<dbReference type="RefSeq" id="XP_008021856.1">
    <property type="nucleotide sequence ID" value="XM_008023665.1"/>
</dbReference>
<reference evidence="7 8" key="2">
    <citation type="journal article" date="2013" name="PLoS Genet.">
        <title>Comparative genome structure, secondary metabolite, and effector coding capacity across Cochliobolus pathogens.</title>
        <authorList>
            <person name="Condon B.J."/>
            <person name="Leng Y."/>
            <person name="Wu D."/>
            <person name="Bushley K.E."/>
            <person name="Ohm R.A."/>
            <person name="Otillar R."/>
            <person name="Martin J."/>
            <person name="Schackwitz W."/>
            <person name="Grimwood J."/>
            <person name="MohdZainudin N."/>
            <person name="Xue C."/>
            <person name="Wang R."/>
            <person name="Manning V.A."/>
            <person name="Dhillon B."/>
            <person name="Tu Z.J."/>
            <person name="Steffenson B.J."/>
            <person name="Salamov A."/>
            <person name="Sun H."/>
            <person name="Lowry S."/>
            <person name="LaButti K."/>
            <person name="Han J."/>
            <person name="Copeland A."/>
            <person name="Lindquist E."/>
            <person name="Barry K."/>
            <person name="Schmutz J."/>
            <person name="Baker S.E."/>
            <person name="Ciuffetti L.M."/>
            <person name="Grigoriev I.V."/>
            <person name="Zhong S."/>
            <person name="Turgeon B.G."/>
        </authorList>
    </citation>
    <scope>NUCLEOTIDE SEQUENCE [LARGE SCALE GENOMIC DNA]</scope>
    <source>
        <strain evidence="8">28A</strain>
    </source>
</reference>
<organism evidence="7 8">
    <name type="scientific">Exserohilum turcicum (strain 28A)</name>
    <name type="common">Northern leaf blight fungus</name>
    <name type="synonym">Setosphaeria turcica</name>
    <dbReference type="NCBI Taxonomy" id="671987"/>
    <lineage>
        <taxon>Eukaryota</taxon>
        <taxon>Fungi</taxon>
        <taxon>Dikarya</taxon>
        <taxon>Ascomycota</taxon>
        <taxon>Pezizomycotina</taxon>
        <taxon>Dothideomycetes</taxon>
        <taxon>Pleosporomycetidae</taxon>
        <taxon>Pleosporales</taxon>
        <taxon>Pleosporineae</taxon>
        <taxon>Pleosporaceae</taxon>
        <taxon>Exserohilum</taxon>
    </lineage>
</organism>
<keyword evidence="5" id="KW-0732">Signal</keyword>
<keyword evidence="2" id="KW-0285">Flavoprotein</keyword>
<reference evidence="7 8" key="1">
    <citation type="journal article" date="2012" name="PLoS Pathog.">
        <title>Diverse lifestyles and strategies of plant pathogenesis encoded in the genomes of eighteen Dothideomycetes fungi.</title>
        <authorList>
            <person name="Ohm R.A."/>
            <person name="Feau N."/>
            <person name="Henrissat B."/>
            <person name="Schoch C.L."/>
            <person name="Horwitz B.A."/>
            <person name="Barry K.W."/>
            <person name="Condon B.J."/>
            <person name="Copeland A.C."/>
            <person name="Dhillon B."/>
            <person name="Glaser F."/>
            <person name="Hesse C.N."/>
            <person name="Kosti I."/>
            <person name="LaButti K."/>
            <person name="Lindquist E.A."/>
            <person name="Lucas S."/>
            <person name="Salamov A.A."/>
            <person name="Bradshaw R.E."/>
            <person name="Ciuffetti L."/>
            <person name="Hamelin R.C."/>
            <person name="Kema G.H.J."/>
            <person name="Lawrence C."/>
            <person name="Scott J.A."/>
            <person name="Spatafora J.W."/>
            <person name="Turgeon B.G."/>
            <person name="de Wit P.J.G.M."/>
            <person name="Zhong S."/>
            <person name="Goodwin S.B."/>
            <person name="Grigoriev I.V."/>
        </authorList>
    </citation>
    <scope>NUCLEOTIDE SEQUENCE [LARGE SCALE GENOMIC DNA]</scope>
    <source>
        <strain evidence="8">28A</strain>
    </source>
</reference>
<evidence type="ECO:0000313" key="7">
    <source>
        <dbReference type="EMBL" id="EOA90517.1"/>
    </source>
</evidence>
<protein>
    <recommendedName>
        <fullName evidence="6">FAD-binding PCMH-type domain-containing protein</fullName>
    </recommendedName>
</protein>
<dbReference type="Gene3D" id="3.30.465.10">
    <property type="match status" value="1"/>
</dbReference>
<evidence type="ECO:0000256" key="2">
    <source>
        <dbReference type="ARBA" id="ARBA00022630"/>
    </source>
</evidence>
<comment type="similarity">
    <text evidence="1">Belongs to the oxygen-dependent FAD-linked oxidoreductase family.</text>
</comment>
<dbReference type="OrthoDB" id="2151789at2759"/>
<feature type="signal peptide" evidence="5">
    <location>
        <begin position="1"/>
        <end position="16"/>
    </location>
</feature>
<evidence type="ECO:0000256" key="1">
    <source>
        <dbReference type="ARBA" id="ARBA00005466"/>
    </source>
</evidence>
<sequence length="518" mass="56172">MKFLVSLAALLAVGLAEDPLEPADFDVRAALQAEGVDVSNIPNSAKRADSACSAACDILEKTFGDGSVLKESSPAYKTFTQSYWSAQQRNITPGCIFKPEQRRDVSVLVLVSRLMGCPFAVKSGGHSAVPGGSNVQDGITVSFERMNRTTPSADKKSVTFEPGQTWVDVYRKLEQDKLAIIGGRAASVGVGGLTLGGGISYFSSMYGLACDNVISYKLVTACGKVINVDKDSYPDLFFALRGGGNNFGIVTKFNVVAIARDPIMWGGTRTYTSRTFPALLKAYYNLGLNATKDGKAHQILSFAWAGGEIGPIAVVELEHADKVENATVLSEYNAISREEAVQYNTSFKSLVQLTSELGETAAAPGLRQQFWTWTSKLDLDQATRTKDIFYEELNKIAEFTDISPALSLQVITEPMIEKTARNGGNPLGLDPQDGPLMLSLVSIRWTKATHDQTVHDFAEKVLKRCVASAKEAGTSTDYLYMNYASPWQDVIAGYGPENKARLRDVANKYDPTSAQELP</sequence>
<dbReference type="InterPro" id="IPR006094">
    <property type="entry name" value="Oxid_FAD_bind_N"/>
</dbReference>
<dbReference type="EMBL" id="KB908493">
    <property type="protein sequence ID" value="EOA90517.1"/>
    <property type="molecule type" value="Genomic_DNA"/>
</dbReference>
<dbReference type="HOGENOM" id="CLU_018354_1_2_1"/>
<dbReference type="STRING" id="671987.R0KRS4"/>
<feature type="chain" id="PRO_5004354352" description="FAD-binding PCMH-type domain-containing protein" evidence="5">
    <location>
        <begin position="17"/>
        <end position="518"/>
    </location>
</feature>
<proteinExistence type="inferred from homology"/>
<dbReference type="GeneID" id="19402943"/>
<dbReference type="InterPro" id="IPR016169">
    <property type="entry name" value="FAD-bd_PCMH_sub2"/>
</dbReference>
<evidence type="ECO:0000259" key="6">
    <source>
        <dbReference type="PROSITE" id="PS51387"/>
    </source>
</evidence>
<accession>R0KRS4</accession>
<dbReference type="Proteomes" id="UP000016935">
    <property type="component" value="Unassembled WGS sequence"/>
</dbReference>
<feature type="domain" description="FAD-binding PCMH-type" evidence="6">
    <location>
        <begin position="89"/>
        <end position="260"/>
    </location>
</feature>
<dbReference type="eggNOG" id="KOG1231">
    <property type="taxonomic scope" value="Eukaryota"/>
</dbReference>
<dbReference type="InterPro" id="IPR016166">
    <property type="entry name" value="FAD-bd_PCMH"/>
</dbReference>
<dbReference type="InterPro" id="IPR050416">
    <property type="entry name" value="FAD-linked_Oxidoreductase"/>
</dbReference>
<dbReference type="Pfam" id="PF01565">
    <property type="entry name" value="FAD_binding_4"/>
    <property type="match status" value="1"/>
</dbReference>
<dbReference type="PROSITE" id="PS51387">
    <property type="entry name" value="FAD_PCMH"/>
    <property type="match status" value="1"/>
</dbReference>
<evidence type="ECO:0000256" key="4">
    <source>
        <dbReference type="ARBA" id="ARBA00023002"/>
    </source>
</evidence>
<evidence type="ECO:0000256" key="3">
    <source>
        <dbReference type="ARBA" id="ARBA00022827"/>
    </source>
</evidence>
<dbReference type="PANTHER" id="PTHR42973">
    <property type="entry name" value="BINDING OXIDOREDUCTASE, PUTATIVE (AFU_ORTHOLOGUE AFUA_1G17690)-RELATED"/>
    <property type="match status" value="1"/>
</dbReference>
<gene>
    <name evidence="7" type="ORF">SETTUDRAFT_25780</name>
</gene>
<keyword evidence="8" id="KW-1185">Reference proteome</keyword>
<dbReference type="InterPro" id="IPR036318">
    <property type="entry name" value="FAD-bd_PCMH-like_sf"/>
</dbReference>
<name>R0KRS4_EXST2</name>
<evidence type="ECO:0000313" key="8">
    <source>
        <dbReference type="Proteomes" id="UP000016935"/>
    </source>
</evidence>
<keyword evidence="4" id="KW-0560">Oxidoreductase</keyword>
<dbReference type="AlphaFoldDB" id="R0KRS4"/>
<evidence type="ECO:0000256" key="5">
    <source>
        <dbReference type="SAM" id="SignalP"/>
    </source>
</evidence>